<reference evidence="1 4" key="3">
    <citation type="submission" date="2019-12" db="EMBL/GenBank/DDBJ databases">
        <title>Draft Genome Sequences of Six Type Strains of the Genus Massilia.</title>
        <authorList>
            <person name="Miess H."/>
            <person name="Frediansyah A."/>
            <person name="Goeker M."/>
            <person name="Gross H."/>
        </authorList>
    </citation>
    <scope>NUCLEOTIDE SEQUENCE [LARGE SCALE GENOMIC DNA]</scope>
    <source>
        <strain evidence="1 4">DSM 26639</strain>
    </source>
</reference>
<protein>
    <recommendedName>
        <fullName evidence="5">Sugar ABC transporter ATPase</fullName>
    </recommendedName>
</protein>
<organism evidence="2 3">
    <name type="scientific">Pseudoduganella flava</name>
    <dbReference type="NCBI Taxonomy" id="871742"/>
    <lineage>
        <taxon>Bacteria</taxon>
        <taxon>Pseudomonadati</taxon>
        <taxon>Pseudomonadota</taxon>
        <taxon>Betaproteobacteria</taxon>
        <taxon>Burkholderiales</taxon>
        <taxon>Oxalobacteraceae</taxon>
        <taxon>Telluria group</taxon>
        <taxon>Pseudoduganella</taxon>
    </lineage>
</organism>
<dbReference type="Proteomes" id="UP000437862">
    <property type="component" value="Chromosome"/>
</dbReference>
<gene>
    <name evidence="1" type="ORF">GO485_15965</name>
    <name evidence="2" type="ORF">IP92_03265</name>
</gene>
<evidence type="ECO:0008006" key="5">
    <source>
        <dbReference type="Google" id="ProtNLM"/>
    </source>
</evidence>
<proteinExistence type="predicted"/>
<evidence type="ECO:0000313" key="3">
    <source>
        <dbReference type="Proteomes" id="UP000315112"/>
    </source>
</evidence>
<reference evidence="2" key="2">
    <citation type="submission" date="2019-07" db="EMBL/GenBank/DDBJ databases">
        <authorList>
            <person name="Whitman W."/>
            <person name="Huntemann M."/>
            <person name="Clum A."/>
            <person name="Pillay M."/>
            <person name="Palaniappan K."/>
            <person name="Varghese N."/>
            <person name="Mikhailova N."/>
            <person name="Stamatis D."/>
            <person name="Reddy T."/>
            <person name="Daum C."/>
            <person name="Shapiro N."/>
            <person name="Ivanova N."/>
            <person name="Kyrpides N."/>
            <person name="Woyke T."/>
        </authorList>
    </citation>
    <scope>NUCLEOTIDE SEQUENCE</scope>
    <source>
        <strain evidence="2">CGMCC 1.10685</strain>
    </source>
</reference>
<dbReference type="EMBL" id="VLKW01000006">
    <property type="protein sequence ID" value="TWI45835.1"/>
    <property type="molecule type" value="Genomic_DNA"/>
</dbReference>
<evidence type="ECO:0000313" key="1">
    <source>
        <dbReference type="EMBL" id="QGZ40401.1"/>
    </source>
</evidence>
<dbReference type="OrthoDB" id="3468002at2"/>
<evidence type="ECO:0000313" key="4">
    <source>
        <dbReference type="Proteomes" id="UP000437862"/>
    </source>
</evidence>
<sequence>MGYWADAIIDCEETSPERARELAASIIGWLVDARIIEDRQCDGCMRDGPCYLPGPAYQTACKEVPPGFGNSKYESFLEAGLNGMRVVTSPQFLFNSSGAFPDMRCPRCDAEVDLGVFCDEGAKWTEGGPDTFECPHCKAASPIPAWSHPSAGFATLAFEFFNWPEFSSDFLAELSRRLGGHRLNYFGGRQ</sequence>
<accession>A0A562PN04</accession>
<keyword evidence="4" id="KW-1185">Reference proteome</keyword>
<dbReference type="EMBL" id="CP046904">
    <property type="protein sequence ID" value="QGZ40401.1"/>
    <property type="molecule type" value="Genomic_DNA"/>
</dbReference>
<dbReference type="Proteomes" id="UP000315112">
    <property type="component" value="Unassembled WGS sequence"/>
</dbReference>
<name>A0A562PN04_9BURK</name>
<evidence type="ECO:0000313" key="2">
    <source>
        <dbReference type="EMBL" id="TWI45835.1"/>
    </source>
</evidence>
<reference evidence="2 3" key="1">
    <citation type="journal article" date="2015" name="Stand. Genomic Sci.">
        <title>Genomic Encyclopedia of Bacterial and Archaeal Type Strains, Phase III: the genomes of soil and plant-associated and newly described type strains.</title>
        <authorList>
            <person name="Whitman W.B."/>
            <person name="Woyke T."/>
            <person name="Klenk H.P."/>
            <person name="Zhou Y."/>
            <person name="Lilburn T.G."/>
            <person name="Beck B.J."/>
            <person name="De Vos P."/>
            <person name="Vandamme P."/>
            <person name="Eisen J.A."/>
            <person name="Garrity G."/>
            <person name="Hugenholtz P."/>
            <person name="Kyrpides N.C."/>
        </authorList>
    </citation>
    <scope>NUCLEOTIDE SEQUENCE [LARGE SCALE GENOMIC DNA]</scope>
    <source>
        <strain evidence="2 3">CGMCC 1.10685</strain>
    </source>
</reference>
<dbReference type="RefSeq" id="WP_145876833.1">
    <property type="nucleotide sequence ID" value="NZ_CP046904.1"/>
</dbReference>
<dbReference type="AlphaFoldDB" id="A0A562PN04"/>